<dbReference type="Gene3D" id="1.50.10.10">
    <property type="match status" value="1"/>
</dbReference>
<dbReference type="EMBL" id="JAGMWT010000008">
    <property type="protein sequence ID" value="KAH7123690.1"/>
    <property type="molecule type" value="Genomic_DNA"/>
</dbReference>
<gene>
    <name evidence="2" type="ORF">B0J11DRAFT_318827</name>
</gene>
<keyword evidence="1" id="KW-0378">Hydrolase</keyword>
<dbReference type="InterPro" id="IPR008928">
    <property type="entry name" value="6-hairpin_glycosidase_sf"/>
</dbReference>
<evidence type="ECO:0000313" key="2">
    <source>
        <dbReference type="EMBL" id="KAH7123690.1"/>
    </source>
</evidence>
<dbReference type="Pfam" id="PF07470">
    <property type="entry name" value="Glyco_hydro_88"/>
    <property type="match status" value="1"/>
</dbReference>
<dbReference type="GO" id="GO:0005975">
    <property type="term" value="P:carbohydrate metabolic process"/>
    <property type="evidence" value="ECO:0007669"/>
    <property type="project" value="InterPro"/>
</dbReference>
<dbReference type="Proteomes" id="UP000700596">
    <property type="component" value="Unassembled WGS sequence"/>
</dbReference>
<reference evidence="2" key="1">
    <citation type="journal article" date="2021" name="Nat. Commun.">
        <title>Genetic determinants of endophytism in the Arabidopsis root mycobiome.</title>
        <authorList>
            <person name="Mesny F."/>
            <person name="Miyauchi S."/>
            <person name="Thiergart T."/>
            <person name="Pickel B."/>
            <person name="Atanasova L."/>
            <person name="Karlsson M."/>
            <person name="Huettel B."/>
            <person name="Barry K.W."/>
            <person name="Haridas S."/>
            <person name="Chen C."/>
            <person name="Bauer D."/>
            <person name="Andreopoulos W."/>
            <person name="Pangilinan J."/>
            <person name="LaButti K."/>
            <person name="Riley R."/>
            <person name="Lipzen A."/>
            <person name="Clum A."/>
            <person name="Drula E."/>
            <person name="Henrissat B."/>
            <person name="Kohler A."/>
            <person name="Grigoriev I.V."/>
            <person name="Martin F.M."/>
            <person name="Hacquard S."/>
        </authorList>
    </citation>
    <scope>NUCLEOTIDE SEQUENCE</scope>
    <source>
        <strain evidence="2">MPI-CAGE-CH-0243</strain>
    </source>
</reference>
<dbReference type="SUPFAM" id="SSF48208">
    <property type="entry name" value="Six-hairpin glycosidases"/>
    <property type="match status" value="1"/>
</dbReference>
<name>A0A9P9DN25_9PLEO</name>
<comment type="caution">
    <text evidence="2">The sequence shown here is derived from an EMBL/GenBank/DDBJ whole genome shotgun (WGS) entry which is preliminary data.</text>
</comment>
<dbReference type="GO" id="GO:0016798">
    <property type="term" value="F:hydrolase activity, acting on glycosyl bonds"/>
    <property type="evidence" value="ECO:0007669"/>
    <property type="project" value="UniProtKB-KW"/>
</dbReference>
<dbReference type="PANTHER" id="PTHR41814:SF1">
    <property type="entry name" value="CELLULASE"/>
    <property type="match status" value="1"/>
</dbReference>
<protein>
    <submittedName>
        <fullName evidence="2">Six-hairpin glycosidase-like protein</fullName>
    </submittedName>
</protein>
<accession>A0A9P9DN25</accession>
<dbReference type="OrthoDB" id="4138492at2759"/>
<sequence>MVSPTTLSKVLSQALTLSTHSWEYGTTFQALLDHHNATQSIWQNPFPSNNLPTLPISSVPALSYIKDKIRTNSTTLVDGAGSAGDPAALGIPALLIGTTEKTYADAAVRQAEHLLRKVPRWSNGAISHREDVAELWADFVYMVPPFLAYYGVATANVTVLKEAARQCEKYDEVLKSEKEVWKHIIGPQSQDANLWSTGNAWGVAGIARVIATLRKSRWDAETKEEQKALVALVKKIVDGAIKLDVDKSGLLRNYLDDASWFGEVSGTALIAATVWRMAVLEPGVFGGKAYMDWAGRKKAEIDRRIDEKTGIVAPAVNPLNWNDRKEFVTGSPEGQAFVVLLYAAWRDWKAARSIV</sequence>
<dbReference type="InterPro" id="IPR010905">
    <property type="entry name" value="Glyco_hydro_88"/>
</dbReference>
<evidence type="ECO:0000313" key="3">
    <source>
        <dbReference type="Proteomes" id="UP000700596"/>
    </source>
</evidence>
<keyword evidence="2" id="KW-0326">Glycosidase</keyword>
<evidence type="ECO:0000256" key="1">
    <source>
        <dbReference type="ARBA" id="ARBA00022801"/>
    </source>
</evidence>
<proteinExistence type="predicted"/>
<dbReference type="AlphaFoldDB" id="A0A9P9DN25"/>
<dbReference type="InterPro" id="IPR012341">
    <property type="entry name" value="6hp_glycosidase-like_sf"/>
</dbReference>
<dbReference type="PANTHER" id="PTHR41814">
    <property type="entry name" value="EXPRESSED PROTEIN"/>
    <property type="match status" value="1"/>
</dbReference>
<keyword evidence="3" id="KW-1185">Reference proteome</keyword>
<organism evidence="2 3">
    <name type="scientific">Dendryphion nanum</name>
    <dbReference type="NCBI Taxonomy" id="256645"/>
    <lineage>
        <taxon>Eukaryota</taxon>
        <taxon>Fungi</taxon>
        <taxon>Dikarya</taxon>
        <taxon>Ascomycota</taxon>
        <taxon>Pezizomycotina</taxon>
        <taxon>Dothideomycetes</taxon>
        <taxon>Pleosporomycetidae</taxon>
        <taxon>Pleosporales</taxon>
        <taxon>Torulaceae</taxon>
        <taxon>Dendryphion</taxon>
    </lineage>
</organism>